<proteinExistence type="predicted"/>
<dbReference type="InterPro" id="IPR025584">
    <property type="entry name" value="Cthe_2159"/>
</dbReference>
<protein>
    <recommendedName>
        <fullName evidence="4">Carbohydrate-binding domain-containing protein</fullName>
    </recommendedName>
</protein>
<gene>
    <name evidence="2" type="ORF">C1877_00975</name>
</gene>
<name>A0A369M849_9ACTN</name>
<evidence type="ECO:0000256" key="1">
    <source>
        <dbReference type="SAM" id="MobiDB-lite"/>
    </source>
</evidence>
<reference evidence="2 3" key="1">
    <citation type="journal article" date="2018" name="Elife">
        <title>Discovery and characterization of a prevalent human gut bacterial enzyme sufficient for the inactivation of a family of plant toxins.</title>
        <authorList>
            <person name="Koppel N."/>
            <person name="Bisanz J.E."/>
            <person name="Pandelia M.E."/>
            <person name="Turnbaugh P.J."/>
            <person name="Balskus E.P."/>
        </authorList>
    </citation>
    <scope>NUCLEOTIDE SEQUENCE [LARGE SCALE GENOMIC DNA]</scope>
    <source>
        <strain evidence="2 3">3C</strain>
    </source>
</reference>
<dbReference type="Pfam" id="PF14262">
    <property type="entry name" value="Cthe_2159"/>
    <property type="match status" value="1"/>
</dbReference>
<evidence type="ECO:0008006" key="4">
    <source>
        <dbReference type="Google" id="ProtNLM"/>
    </source>
</evidence>
<sequence>MKKILSKLSRGRRGATPSRSDSPRCAAELAWWASPRAAGRSISVVALCSLLAGTLGGCSGPTISETDGSDVAASSSTSTSTEAASFEEVAAAFDVAALDLEYSNRDKDASYDDASATHIVLSGATATVDGDGASVEGSTVTISAEGTYVVSGSLDDGRLVVEVADTDKVQVVLNGASIHNEDGPAFYVRQADKCFVTLADGTTNTLTDGTDYVLEDGSDGPYATLFSRADLTLNGSGTLTVTSSYRHAVCSKDDLVITGGTYVVDAVEDALRGRDCVKIADGDFTLTAGGDGIKSNKDTKATKGFVSIDGGTFTIQAGDDGIQAQTYLRIAGGQLDVTAADDALHSDLEGIVAGGALTIEAGDDAFHAETKLVIDGGTVDVTSCYEGYEAEKIYVNGGETHIVASDDAVNAAAADLSGDEADATATTTDARAAESFDPAATGEMPDGAEPPAMDAGAMPQDGAMPGGMGGAMGEREQNGGMPDNAFAEGGAPTMGDENCLIQVNGGYTVLDAAGDAVDSNGSVEVTGGVLLVNGPMSGGDGAFDYDLTATVTGGTALMVGSTGMAQNFTSGEQPFAFITASGNAGDSVAVANADGTVVASLMAAKQFGMVLVSSPAFEEGGSYSLVIGGQVSGANADGYADVGTVSGGTTAEITASTTASGGMGGLGMGGGGMPAGQGGDIQRGMRGGALQ</sequence>
<feature type="region of interest" description="Disordered" evidence="1">
    <location>
        <begin position="1"/>
        <end position="22"/>
    </location>
</feature>
<organism evidence="2 3">
    <name type="scientific">Gordonibacter pamelaeae</name>
    <dbReference type="NCBI Taxonomy" id="471189"/>
    <lineage>
        <taxon>Bacteria</taxon>
        <taxon>Bacillati</taxon>
        <taxon>Actinomycetota</taxon>
        <taxon>Coriobacteriia</taxon>
        <taxon>Eggerthellales</taxon>
        <taxon>Eggerthellaceae</taxon>
        <taxon>Gordonibacter</taxon>
    </lineage>
</organism>
<dbReference type="AlphaFoldDB" id="A0A369M849"/>
<dbReference type="OrthoDB" id="9812829at2"/>
<feature type="region of interest" description="Disordered" evidence="1">
    <location>
        <begin position="418"/>
        <end position="454"/>
    </location>
</feature>
<accession>A0A369M849</accession>
<dbReference type="Proteomes" id="UP000254000">
    <property type="component" value="Unassembled WGS sequence"/>
</dbReference>
<evidence type="ECO:0000313" key="2">
    <source>
        <dbReference type="EMBL" id="RDB67049.1"/>
    </source>
</evidence>
<evidence type="ECO:0000313" key="3">
    <source>
        <dbReference type="Proteomes" id="UP000254000"/>
    </source>
</evidence>
<comment type="caution">
    <text evidence="2">The sequence shown here is derived from an EMBL/GenBank/DDBJ whole genome shotgun (WGS) entry which is preliminary data.</text>
</comment>
<dbReference type="EMBL" id="PPTS01000001">
    <property type="protein sequence ID" value="RDB67049.1"/>
    <property type="molecule type" value="Genomic_DNA"/>
</dbReference>
<keyword evidence="3" id="KW-1185">Reference proteome</keyword>
<feature type="compositionally biased region" description="Basic residues" evidence="1">
    <location>
        <begin position="1"/>
        <end position="13"/>
    </location>
</feature>